<organism evidence="2 3">
    <name type="scientific">Brassica napus</name>
    <name type="common">Rape</name>
    <dbReference type="NCBI Taxonomy" id="3708"/>
    <lineage>
        <taxon>Eukaryota</taxon>
        <taxon>Viridiplantae</taxon>
        <taxon>Streptophyta</taxon>
        <taxon>Embryophyta</taxon>
        <taxon>Tracheophyta</taxon>
        <taxon>Spermatophyta</taxon>
        <taxon>Magnoliopsida</taxon>
        <taxon>eudicotyledons</taxon>
        <taxon>Gunneridae</taxon>
        <taxon>Pentapetalae</taxon>
        <taxon>rosids</taxon>
        <taxon>malvids</taxon>
        <taxon>Brassicales</taxon>
        <taxon>Brassicaceae</taxon>
        <taxon>Brassiceae</taxon>
        <taxon>Brassica</taxon>
    </lineage>
</organism>
<evidence type="ECO:0000259" key="1">
    <source>
        <dbReference type="Pfam" id="PF14700"/>
    </source>
</evidence>
<sequence>MKDVIEREQRLQKNKSKKVRAAYAPHIELLPADKMAVIVMHKMMGLVMSGHGMGVSKLFKLLLVSYVTYLGVGYTWEHQVEVSRKILDVVERLWADGGNIAGLVNREDVSSHTRFLCLRIQKRSNYGNGVLERRKKINRERHSLRCDVELKLSMARKMKDEEGFYYPHNLDFKDIP</sequence>
<dbReference type="InterPro" id="IPR043502">
    <property type="entry name" value="DNA/RNA_pol_sf"/>
</dbReference>
<dbReference type="InterPro" id="IPR002092">
    <property type="entry name" value="DNA-dir_Rpol_phage-type"/>
</dbReference>
<feature type="domain" description="DNA-directed RNA polymerase N-terminal" evidence="1">
    <location>
        <begin position="4"/>
        <end position="58"/>
    </location>
</feature>
<evidence type="ECO:0000313" key="2">
    <source>
        <dbReference type="EMBL" id="KAH0901478.1"/>
    </source>
</evidence>
<evidence type="ECO:0000313" key="3">
    <source>
        <dbReference type="Proteomes" id="UP000824890"/>
    </source>
</evidence>
<name>A0ABQ8BAR1_BRANA</name>
<dbReference type="SUPFAM" id="SSF56672">
    <property type="entry name" value="DNA/RNA polymerases"/>
    <property type="match status" value="1"/>
</dbReference>
<proteinExistence type="predicted"/>
<dbReference type="InterPro" id="IPR037159">
    <property type="entry name" value="RNA_POL_N_sf"/>
</dbReference>
<dbReference type="InterPro" id="IPR029262">
    <property type="entry name" value="RPOL_N"/>
</dbReference>
<dbReference type="Proteomes" id="UP000824890">
    <property type="component" value="Unassembled WGS sequence"/>
</dbReference>
<dbReference type="PANTHER" id="PTHR10102">
    <property type="entry name" value="DNA-DIRECTED RNA POLYMERASE, MITOCHONDRIAL"/>
    <property type="match status" value="1"/>
</dbReference>
<comment type="caution">
    <text evidence="2">The sequence shown here is derived from an EMBL/GenBank/DDBJ whole genome shotgun (WGS) entry which is preliminary data.</text>
</comment>
<gene>
    <name evidence="2" type="ORF">HID58_040981</name>
</gene>
<accession>A0ABQ8BAR1</accession>
<dbReference type="Pfam" id="PF14700">
    <property type="entry name" value="RPOL_N"/>
    <property type="match status" value="1"/>
</dbReference>
<dbReference type="Gene3D" id="1.10.1320.10">
    <property type="entry name" value="DNA-directed RNA polymerase, N-terminal domain"/>
    <property type="match status" value="1"/>
</dbReference>
<keyword evidence="3" id="KW-1185">Reference proteome</keyword>
<dbReference type="PANTHER" id="PTHR10102:SF22">
    <property type="entry name" value="DNA-DIRECTED RNA POLYMERASE"/>
    <property type="match status" value="1"/>
</dbReference>
<reference evidence="2 3" key="1">
    <citation type="submission" date="2021-05" db="EMBL/GenBank/DDBJ databases">
        <title>Genome Assembly of Synthetic Allotetraploid Brassica napus Reveals Homoeologous Exchanges between Subgenomes.</title>
        <authorList>
            <person name="Davis J.T."/>
        </authorList>
    </citation>
    <scope>NUCLEOTIDE SEQUENCE [LARGE SCALE GENOMIC DNA]</scope>
    <source>
        <strain evidence="3">cv. Da-Ae</strain>
        <tissue evidence="2">Seedling</tissue>
    </source>
</reference>
<protein>
    <recommendedName>
        <fullName evidence="1">DNA-directed RNA polymerase N-terminal domain-containing protein</fullName>
    </recommendedName>
</protein>
<dbReference type="EMBL" id="JAGKQM010000011">
    <property type="protein sequence ID" value="KAH0901478.1"/>
    <property type="molecule type" value="Genomic_DNA"/>
</dbReference>